<feature type="region of interest" description="Disordered" evidence="1">
    <location>
        <begin position="1"/>
        <end position="20"/>
    </location>
</feature>
<organism evidence="2">
    <name type="scientific">Arundo donax</name>
    <name type="common">Giant reed</name>
    <name type="synonym">Donax arundinaceus</name>
    <dbReference type="NCBI Taxonomy" id="35708"/>
    <lineage>
        <taxon>Eukaryota</taxon>
        <taxon>Viridiplantae</taxon>
        <taxon>Streptophyta</taxon>
        <taxon>Embryophyta</taxon>
        <taxon>Tracheophyta</taxon>
        <taxon>Spermatophyta</taxon>
        <taxon>Magnoliopsida</taxon>
        <taxon>Liliopsida</taxon>
        <taxon>Poales</taxon>
        <taxon>Poaceae</taxon>
        <taxon>PACMAD clade</taxon>
        <taxon>Arundinoideae</taxon>
        <taxon>Arundineae</taxon>
        <taxon>Arundo</taxon>
    </lineage>
</organism>
<reference evidence="2" key="2">
    <citation type="journal article" date="2015" name="Data Brief">
        <title>Shoot transcriptome of the giant reed, Arundo donax.</title>
        <authorList>
            <person name="Barrero R.A."/>
            <person name="Guerrero F.D."/>
            <person name="Moolhuijzen P."/>
            <person name="Goolsby J.A."/>
            <person name="Tidwell J."/>
            <person name="Bellgard S.E."/>
            <person name="Bellgard M.I."/>
        </authorList>
    </citation>
    <scope>NUCLEOTIDE SEQUENCE</scope>
    <source>
        <tissue evidence="2">Shoot tissue taken approximately 20 cm above the soil surface</tissue>
    </source>
</reference>
<evidence type="ECO:0000256" key="1">
    <source>
        <dbReference type="SAM" id="MobiDB-lite"/>
    </source>
</evidence>
<accession>A0A0A9FEK7</accession>
<protein>
    <submittedName>
        <fullName evidence="2">Uncharacterized protein</fullName>
    </submittedName>
</protein>
<evidence type="ECO:0000313" key="2">
    <source>
        <dbReference type="EMBL" id="JAE10797.1"/>
    </source>
</evidence>
<proteinExistence type="predicted"/>
<dbReference type="AlphaFoldDB" id="A0A0A9FEK7"/>
<sequence length="20" mass="2292">MGYLRRRGASRGPVDSRDEL</sequence>
<name>A0A0A9FEK7_ARUDO</name>
<reference evidence="2" key="1">
    <citation type="submission" date="2014-09" db="EMBL/GenBank/DDBJ databases">
        <authorList>
            <person name="Magalhaes I.L.F."/>
            <person name="Oliveira U."/>
            <person name="Santos F.R."/>
            <person name="Vidigal T.H.D.A."/>
            <person name="Brescovit A.D."/>
            <person name="Santos A.J."/>
        </authorList>
    </citation>
    <scope>NUCLEOTIDE SEQUENCE</scope>
    <source>
        <tissue evidence="2">Shoot tissue taken approximately 20 cm above the soil surface</tissue>
    </source>
</reference>
<dbReference type="EMBL" id="GBRH01187099">
    <property type="protein sequence ID" value="JAE10797.1"/>
    <property type="molecule type" value="Transcribed_RNA"/>
</dbReference>